<dbReference type="Proteomes" id="UP001153069">
    <property type="component" value="Unassembled WGS sequence"/>
</dbReference>
<dbReference type="GO" id="GO:0005634">
    <property type="term" value="C:nucleus"/>
    <property type="evidence" value="ECO:0007669"/>
    <property type="project" value="UniProtKB-SubCell"/>
</dbReference>
<comment type="subcellular location">
    <subcellularLocation>
        <location evidence="1">Nucleus</location>
    </subcellularLocation>
</comment>
<evidence type="ECO:0000313" key="6">
    <source>
        <dbReference type="EMBL" id="CAB9526161.1"/>
    </source>
</evidence>
<feature type="compositionally biased region" description="Basic and acidic residues" evidence="4">
    <location>
        <begin position="43"/>
        <end position="61"/>
    </location>
</feature>
<keyword evidence="7" id="KW-1185">Reference proteome</keyword>
<feature type="domain" description="HSF-type DNA-binding" evidence="5">
    <location>
        <begin position="81"/>
        <end position="173"/>
    </location>
</feature>
<dbReference type="AlphaFoldDB" id="A0A9N8ERZ6"/>
<evidence type="ECO:0000256" key="3">
    <source>
        <dbReference type="ARBA" id="ARBA00023242"/>
    </source>
</evidence>
<gene>
    <name evidence="6" type="ORF">SEMRO_1787_G297530.1</name>
</gene>
<evidence type="ECO:0000256" key="4">
    <source>
        <dbReference type="SAM" id="MobiDB-lite"/>
    </source>
</evidence>
<keyword evidence="2 6" id="KW-0238">DNA-binding</keyword>
<dbReference type="InterPro" id="IPR036390">
    <property type="entry name" value="WH_DNA-bd_sf"/>
</dbReference>
<keyword evidence="3" id="KW-0539">Nucleus</keyword>
<proteinExistence type="predicted"/>
<dbReference type="EMBL" id="CAICTM010001785">
    <property type="protein sequence ID" value="CAB9526161.1"/>
    <property type="molecule type" value="Genomic_DNA"/>
</dbReference>
<dbReference type="InterPro" id="IPR000232">
    <property type="entry name" value="HSF_DNA-bd"/>
</dbReference>
<dbReference type="PANTHER" id="PTHR10015:SF427">
    <property type="entry name" value="HEAT SHOCK FACTOR PROTEIN"/>
    <property type="match status" value="1"/>
</dbReference>
<dbReference type="GO" id="GO:0003700">
    <property type="term" value="F:DNA-binding transcription factor activity"/>
    <property type="evidence" value="ECO:0007669"/>
    <property type="project" value="InterPro"/>
</dbReference>
<dbReference type="Pfam" id="PF00447">
    <property type="entry name" value="HSF_DNA-bind"/>
    <property type="match status" value="1"/>
</dbReference>
<evidence type="ECO:0000256" key="1">
    <source>
        <dbReference type="ARBA" id="ARBA00004123"/>
    </source>
</evidence>
<evidence type="ECO:0000256" key="2">
    <source>
        <dbReference type="ARBA" id="ARBA00023125"/>
    </source>
</evidence>
<feature type="region of interest" description="Disordered" evidence="4">
    <location>
        <begin position="1"/>
        <end position="79"/>
    </location>
</feature>
<comment type="caution">
    <text evidence="6">The sequence shown here is derived from an EMBL/GenBank/DDBJ whole genome shotgun (WGS) entry which is preliminary data.</text>
</comment>
<feature type="compositionally biased region" description="Pro residues" evidence="4">
    <location>
        <begin position="495"/>
        <end position="511"/>
    </location>
</feature>
<organism evidence="6 7">
    <name type="scientific">Seminavis robusta</name>
    <dbReference type="NCBI Taxonomy" id="568900"/>
    <lineage>
        <taxon>Eukaryota</taxon>
        <taxon>Sar</taxon>
        <taxon>Stramenopiles</taxon>
        <taxon>Ochrophyta</taxon>
        <taxon>Bacillariophyta</taxon>
        <taxon>Bacillariophyceae</taxon>
        <taxon>Bacillariophycidae</taxon>
        <taxon>Naviculales</taxon>
        <taxon>Naviculaceae</taxon>
        <taxon>Seminavis</taxon>
    </lineage>
</organism>
<feature type="compositionally biased region" description="Basic and acidic residues" evidence="4">
    <location>
        <begin position="9"/>
        <end position="22"/>
    </location>
</feature>
<accession>A0A9N8ERZ6</accession>
<protein>
    <submittedName>
        <fullName evidence="6">HSF-type DNA-binding</fullName>
    </submittedName>
</protein>
<sequence>MKRAAQDGGDDRLKQKSRHGESDVSALAAVPSAAGIEPPAVVHADDAKGDDDSVDAGDKKPKAVPAAETDQQTNRRKPKNFAERLMEGLQSGAAQDAVWWVGNGEAIAINPRNLKEGDFLSTHFKVKDYSVFIRNCNRWGFRRTMQYPVEQGVITYQCSLFQRNQQELCRHMRMDSDVQDVFVRHRQSAGDDVPFDPKRIGRASYASRGVTAPAASGRWPPRQDEQDGLVRVAAKKQTAQLLSRDHLARVAANHQTAPAVLPSSSNNSLLQSLSRDQMLRLLQNPDLAKRILDAQSSVAAADSPSGSAATPAAHATTEARLAVADLLAQASGRASEEQDTPQEKLLNQILDLAQEYLDHPTQPPPHENSESIGMVMRLLKIQGDKYKEEKKRRERKAHIAPSGGALDVLRNQLVRPDSASRLLKAEQSVQRPANSRAPGTAPVAGSFLAEILQRPQQPQPPLLPPGFSQSGNSPLVENLLQQFLAQRAATTLFSPPAPALPPTAPARPPAAPASNPDAVNQLMHLLGLQQNRHQN</sequence>
<reference evidence="6" key="1">
    <citation type="submission" date="2020-06" db="EMBL/GenBank/DDBJ databases">
        <authorList>
            <consortium name="Plant Systems Biology data submission"/>
        </authorList>
    </citation>
    <scope>NUCLEOTIDE SEQUENCE</scope>
    <source>
        <strain evidence="6">D6</strain>
    </source>
</reference>
<dbReference type="SUPFAM" id="SSF46785">
    <property type="entry name" value="Winged helix' DNA-binding domain"/>
    <property type="match status" value="1"/>
</dbReference>
<evidence type="ECO:0000259" key="5">
    <source>
        <dbReference type="Pfam" id="PF00447"/>
    </source>
</evidence>
<dbReference type="InterPro" id="IPR036388">
    <property type="entry name" value="WH-like_DNA-bd_sf"/>
</dbReference>
<dbReference type="Gene3D" id="1.10.10.10">
    <property type="entry name" value="Winged helix-like DNA-binding domain superfamily/Winged helix DNA-binding domain"/>
    <property type="match status" value="1"/>
</dbReference>
<evidence type="ECO:0000313" key="7">
    <source>
        <dbReference type="Proteomes" id="UP001153069"/>
    </source>
</evidence>
<name>A0A9N8ERZ6_9STRA</name>
<dbReference type="PANTHER" id="PTHR10015">
    <property type="entry name" value="HEAT SHOCK TRANSCRIPTION FACTOR"/>
    <property type="match status" value="1"/>
</dbReference>
<dbReference type="GO" id="GO:0043565">
    <property type="term" value="F:sequence-specific DNA binding"/>
    <property type="evidence" value="ECO:0007669"/>
    <property type="project" value="InterPro"/>
</dbReference>
<feature type="region of interest" description="Disordered" evidence="4">
    <location>
        <begin position="494"/>
        <end position="517"/>
    </location>
</feature>